<proteinExistence type="predicted"/>
<gene>
    <name evidence="1" type="ORF">M8818_005543</name>
</gene>
<comment type="caution">
    <text evidence="1">The sequence shown here is derived from an EMBL/GenBank/DDBJ whole genome shotgun (WGS) entry which is preliminary data.</text>
</comment>
<sequence>MGSSKPTQSPISSPARLTTCPPLQPPRNHCTAVISRNLINRIFHHTKTSTMVGQPINTWTIPGNGGPPVTTFTYVNYSLRPFGTQIDAGGSPTQTLMNLCNPDGGCTALTPGSKLPSSGSSPRGVGWALVLLVGILVLQCCIPFVSAALSTPSRQGQIRGTVVVVQGQKEEGKELVTPTLLYTYAPLASTTPQGYIGTSSASSLRRPSWRALVLLTVFMLATLLPFAAAADLDTDPGNKTQKSDFQCIGPGCSGQVSSASPHLPKPSWPFALLAMFFALQALLPFTLASSSSDSDATTNTTQIADTTPHSTPLPPVTHNDTEKDGPYYTCVETHCTSTASPSRPLPAVRLSWKQSLASALVILALLIPYAAGAGTDAET</sequence>
<dbReference type="EMBL" id="JAMKPW020000033">
    <property type="protein sequence ID" value="KAK8202018.1"/>
    <property type="molecule type" value="Genomic_DNA"/>
</dbReference>
<keyword evidence="2" id="KW-1185">Reference proteome</keyword>
<organism evidence="1 2">
    <name type="scientific">Zalaria obscura</name>
    <dbReference type="NCBI Taxonomy" id="2024903"/>
    <lineage>
        <taxon>Eukaryota</taxon>
        <taxon>Fungi</taxon>
        <taxon>Dikarya</taxon>
        <taxon>Ascomycota</taxon>
        <taxon>Pezizomycotina</taxon>
        <taxon>Dothideomycetes</taxon>
        <taxon>Dothideomycetidae</taxon>
        <taxon>Dothideales</taxon>
        <taxon>Zalariaceae</taxon>
        <taxon>Zalaria</taxon>
    </lineage>
</organism>
<reference evidence="1" key="1">
    <citation type="submission" date="2024-02" db="EMBL/GenBank/DDBJ databases">
        <title>Metagenome Assembled Genome of Zalaria obscura JY119.</title>
        <authorList>
            <person name="Vighnesh L."/>
            <person name="Jagadeeshwari U."/>
            <person name="Venkata Ramana C."/>
            <person name="Sasikala C."/>
        </authorList>
    </citation>
    <scope>NUCLEOTIDE SEQUENCE</scope>
    <source>
        <strain evidence="1">JY119</strain>
    </source>
</reference>
<name>A0ACC3S975_9PEZI</name>
<accession>A0ACC3S975</accession>
<evidence type="ECO:0000313" key="1">
    <source>
        <dbReference type="EMBL" id="KAK8202018.1"/>
    </source>
</evidence>
<evidence type="ECO:0000313" key="2">
    <source>
        <dbReference type="Proteomes" id="UP001320706"/>
    </source>
</evidence>
<dbReference type="Proteomes" id="UP001320706">
    <property type="component" value="Unassembled WGS sequence"/>
</dbReference>
<protein>
    <submittedName>
        <fullName evidence="1">Uncharacterized protein</fullName>
    </submittedName>
</protein>